<dbReference type="EMBL" id="JAMSHJ010000006">
    <property type="protein sequence ID" value="KAI5397115.1"/>
    <property type="molecule type" value="Genomic_DNA"/>
</dbReference>
<comment type="caution">
    <text evidence="8">The sequence shown here is derived from an EMBL/GenBank/DDBJ whole genome shotgun (WGS) entry which is preliminary data.</text>
</comment>
<evidence type="ECO:0000256" key="6">
    <source>
        <dbReference type="SAM" id="MobiDB-lite"/>
    </source>
</evidence>
<organism evidence="8 9">
    <name type="scientific">Pisum sativum</name>
    <name type="common">Garden pea</name>
    <name type="synonym">Lathyrus oleraceus</name>
    <dbReference type="NCBI Taxonomy" id="3888"/>
    <lineage>
        <taxon>Eukaryota</taxon>
        <taxon>Viridiplantae</taxon>
        <taxon>Streptophyta</taxon>
        <taxon>Embryophyta</taxon>
        <taxon>Tracheophyta</taxon>
        <taxon>Spermatophyta</taxon>
        <taxon>Magnoliopsida</taxon>
        <taxon>eudicotyledons</taxon>
        <taxon>Gunneridae</taxon>
        <taxon>Pentapetalae</taxon>
        <taxon>rosids</taxon>
        <taxon>fabids</taxon>
        <taxon>Fabales</taxon>
        <taxon>Fabaceae</taxon>
        <taxon>Papilionoideae</taxon>
        <taxon>50 kb inversion clade</taxon>
        <taxon>NPAAA clade</taxon>
        <taxon>Hologalegina</taxon>
        <taxon>IRL clade</taxon>
        <taxon>Fabeae</taxon>
        <taxon>Lathyrus</taxon>
    </lineage>
</organism>
<dbReference type="InterPro" id="IPR050655">
    <property type="entry name" value="Plant_B3_domain"/>
</dbReference>
<dbReference type="PANTHER" id="PTHR31920:SF108">
    <property type="entry name" value="B3 DOMAIN-CONTAINING TRANSCRIPTION FACTOR VRN1-LIKE"/>
    <property type="match status" value="1"/>
</dbReference>
<evidence type="ECO:0000256" key="5">
    <source>
        <dbReference type="ARBA" id="ARBA00023242"/>
    </source>
</evidence>
<evidence type="ECO:0000313" key="8">
    <source>
        <dbReference type="EMBL" id="KAI5397115.1"/>
    </source>
</evidence>
<reference evidence="8 9" key="1">
    <citation type="journal article" date="2022" name="Nat. Genet.">
        <title>Improved pea reference genome and pan-genome highlight genomic features and evolutionary characteristics.</title>
        <authorList>
            <person name="Yang T."/>
            <person name="Liu R."/>
            <person name="Luo Y."/>
            <person name="Hu S."/>
            <person name="Wang D."/>
            <person name="Wang C."/>
            <person name="Pandey M.K."/>
            <person name="Ge S."/>
            <person name="Xu Q."/>
            <person name="Li N."/>
            <person name="Li G."/>
            <person name="Huang Y."/>
            <person name="Saxena R.K."/>
            <person name="Ji Y."/>
            <person name="Li M."/>
            <person name="Yan X."/>
            <person name="He Y."/>
            <person name="Liu Y."/>
            <person name="Wang X."/>
            <person name="Xiang C."/>
            <person name="Varshney R.K."/>
            <person name="Ding H."/>
            <person name="Gao S."/>
            <person name="Zong X."/>
        </authorList>
    </citation>
    <scope>NUCLEOTIDE SEQUENCE [LARGE SCALE GENOMIC DNA]</scope>
    <source>
        <strain evidence="8 9">cv. Zhongwan 6</strain>
    </source>
</reference>
<feature type="compositionally biased region" description="Basic and acidic residues" evidence="6">
    <location>
        <begin position="122"/>
        <end position="137"/>
    </location>
</feature>
<dbReference type="Pfam" id="PF02362">
    <property type="entry name" value="B3"/>
    <property type="match status" value="2"/>
</dbReference>
<dbReference type="InterPro" id="IPR003340">
    <property type="entry name" value="B3_DNA-bd"/>
</dbReference>
<dbReference type="CDD" id="cd10017">
    <property type="entry name" value="B3_DNA"/>
    <property type="match status" value="3"/>
</dbReference>
<gene>
    <name evidence="8" type="ORF">KIW84_063081</name>
</gene>
<proteinExistence type="predicted"/>
<evidence type="ECO:0000256" key="2">
    <source>
        <dbReference type="ARBA" id="ARBA00023015"/>
    </source>
</evidence>
<dbReference type="Proteomes" id="UP001058974">
    <property type="component" value="Chromosome 6"/>
</dbReference>
<dbReference type="GO" id="GO:0003677">
    <property type="term" value="F:DNA binding"/>
    <property type="evidence" value="ECO:0007669"/>
    <property type="project" value="UniProtKB-KW"/>
</dbReference>
<sequence>MSNQSRPDFHRVIKQNKQLRLPKSYVKKYWNGTPNPIFLRLPNGVQKKIFWVERDGDIWFDKNWEDFAKFLEVGYFLIFKYICGSYFKVKIFNLSCLEINYSSIKCIDDVGERKEEMKEIFELSDDSQEHAQTESRKNGKRKRKVNTDLETTPPKFSGRNIKGNNERDNIENPYFKVTLTPCYAGGYTMRVPIEFSRKYLKGFKGKAILQVGEDMAMEVIIKYMTTGSIMKSGWKKFTEKYNLQVGDVCKFVMTRDQPLLFSVTITRVRKEKKTKKFSGVSSSDNTIFKRTSIGGTSRGRPKGSKSRNVMNPKSFKVFVNCLYPNVPNEFMNGHENFVKLKMKRQSWLVKVNYYKSMKRYKFNGGWIKFSKDCKVEVGDTCLFELIDEKEMVFNVSIVGKNT</sequence>
<feature type="domain" description="TF-B3" evidence="7">
    <location>
        <begin position="174"/>
        <end position="269"/>
    </location>
</feature>
<keyword evidence="2" id="KW-0805">Transcription regulation</keyword>
<evidence type="ECO:0000259" key="7">
    <source>
        <dbReference type="PROSITE" id="PS50863"/>
    </source>
</evidence>
<dbReference type="InterPro" id="IPR015300">
    <property type="entry name" value="DNA-bd_pseudobarrel_sf"/>
</dbReference>
<keyword evidence="5" id="KW-0539">Nucleus</keyword>
<evidence type="ECO:0000256" key="3">
    <source>
        <dbReference type="ARBA" id="ARBA00023125"/>
    </source>
</evidence>
<dbReference type="Gene3D" id="2.40.330.10">
    <property type="entry name" value="DNA-binding pseudobarrel domain"/>
    <property type="match status" value="3"/>
</dbReference>
<comment type="subcellular location">
    <subcellularLocation>
        <location evidence="1">Nucleus</location>
    </subcellularLocation>
</comment>
<keyword evidence="9" id="KW-1185">Reference proteome</keyword>
<dbReference type="SMART" id="SM01019">
    <property type="entry name" value="B3"/>
    <property type="match status" value="3"/>
</dbReference>
<evidence type="ECO:0000256" key="1">
    <source>
        <dbReference type="ARBA" id="ARBA00004123"/>
    </source>
</evidence>
<dbReference type="Gramene" id="Psat0s4089g0040.1">
    <property type="protein sequence ID" value="Psat0s4089g0040.1.cds"/>
    <property type="gene ID" value="Psat0s4089g0040"/>
</dbReference>
<keyword evidence="4" id="KW-0804">Transcription</keyword>
<evidence type="ECO:0000313" key="9">
    <source>
        <dbReference type="Proteomes" id="UP001058974"/>
    </source>
</evidence>
<keyword evidence="3" id="KW-0238">DNA-binding</keyword>
<dbReference type="SUPFAM" id="SSF101936">
    <property type="entry name" value="DNA-binding pseudobarrel domain"/>
    <property type="match status" value="3"/>
</dbReference>
<accession>A0A9D5A953</accession>
<feature type="region of interest" description="Disordered" evidence="6">
    <location>
        <begin position="122"/>
        <end position="163"/>
    </location>
</feature>
<dbReference type="AlphaFoldDB" id="A0A9D5A953"/>
<evidence type="ECO:0000256" key="4">
    <source>
        <dbReference type="ARBA" id="ARBA00023163"/>
    </source>
</evidence>
<dbReference type="PROSITE" id="PS50863">
    <property type="entry name" value="B3"/>
    <property type="match status" value="2"/>
</dbReference>
<dbReference type="Gramene" id="PSAT_LOCUS26596_t1">
    <property type="protein sequence ID" value="CAL5207848.1"/>
    <property type="gene ID" value="PSAT_LOCUS26596"/>
</dbReference>
<dbReference type="PANTHER" id="PTHR31920">
    <property type="entry name" value="B3 DOMAIN-CONTAINING"/>
    <property type="match status" value="1"/>
</dbReference>
<dbReference type="Gramene" id="Psat06G0308100-T1">
    <property type="protein sequence ID" value="KAI5397115.1"/>
    <property type="gene ID" value="KIW84_063081"/>
</dbReference>
<name>A0A9D5A953_PEA</name>
<dbReference type="GO" id="GO:0005634">
    <property type="term" value="C:nucleus"/>
    <property type="evidence" value="ECO:0007669"/>
    <property type="project" value="UniProtKB-SubCell"/>
</dbReference>
<feature type="domain" description="TF-B3" evidence="7">
    <location>
        <begin position="345"/>
        <end position="401"/>
    </location>
</feature>
<protein>
    <recommendedName>
        <fullName evidence="7">TF-B3 domain-containing protein</fullName>
    </recommendedName>
</protein>